<dbReference type="Proteomes" id="UP000642488">
    <property type="component" value="Unassembled WGS sequence"/>
</dbReference>
<proteinExistence type="predicted"/>
<gene>
    <name evidence="1" type="ORF">ILP92_17895</name>
</gene>
<evidence type="ECO:0000313" key="2">
    <source>
        <dbReference type="Proteomes" id="UP000642488"/>
    </source>
</evidence>
<dbReference type="EMBL" id="JAEKPD010000033">
    <property type="protein sequence ID" value="MBJ3764609.1"/>
    <property type="molecule type" value="Genomic_DNA"/>
</dbReference>
<accession>A0A934IM80</accession>
<evidence type="ECO:0000313" key="1">
    <source>
        <dbReference type="EMBL" id="MBJ3764609.1"/>
    </source>
</evidence>
<keyword evidence="2" id="KW-1185">Reference proteome</keyword>
<sequence length="231" mass="25766">METTYAASDDCWPYFNCATCDGEASDTDNTGIMFHGGYGSTRYDTSSLVWIVRGEDVFPHGYICDDCIDRAVSDGKLEKFHTSLGDDETGLNLSAAAYRELFAYGARKAYHTFWSQREDSPYYEERNPAALEEAIKDMRYRLSGDMVVSCSVSMKRIPIGWEAVDIGYAHAVSAITFGCSEADPGFEKAAETWGSARKALDAEMDRCWHSTEEMFEAMMKEADIEPDNGKA</sequence>
<organism evidence="1 2">
    <name type="scientific">Palleronia pontilimi</name>
    <dbReference type="NCBI Taxonomy" id="1964209"/>
    <lineage>
        <taxon>Bacteria</taxon>
        <taxon>Pseudomonadati</taxon>
        <taxon>Pseudomonadota</taxon>
        <taxon>Alphaproteobacteria</taxon>
        <taxon>Rhodobacterales</taxon>
        <taxon>Roseobacteraceae</taxon>
        <taxon>Palleronia</taxon>
    </lineage>
</organism>
<dbReference type="AlphaFoldDB" id="A0A934IM80"/>
<reference evidence="1" key="1">
    <citation type="submission" date="2020-12" db="EMBL/GenBank/DDBJ databases">
        <title>Bacterial taxonomy.</title>
        <authorList>
            <person name="Pan X."/>
        </authorList>
    </citation>
    <scope>NUCLEOTIDE SEQUENCE</scope>
    <source>
        <strain evidence="1">KCTC 52957</strain>
    </source>
</reference>
<name>A0A934IM80_9RHOB</name>
<comment type="caution">
    <text evidence="1">The sequence shown here is derived from an EMBL/GenBank/DDBJ whole genome shotgun (WGS) entry which is preliminary data.</text>
</comment>
<dbReference type="RefSeq" id="WP_198917781.1">
    <property type="nucleotide sequence ID" value="NZ_JAEKPD010000033.1"/>
</dbReference>
<protein>
    <submittedName>
        <fullName evidence="1">Uncharacterized protein</fullName>
    </submittedName>
</protein>